<evidence type="ECO:0000259" key="3">
    <source>
        <dbReference type="Pfam" id="PF00930"/>
    </source>
</evidence>
<dbReference type="EMBL" id="NSLJ01000002">
    <property type="protein sequence ID" value="PDP44958.1"/>
    <property type="molecule type" value="Genomic_DNA"/>
</dbReference>
<name>A0A2A6EBR0_TANFO</name>
<dbReference type="InterPro" id="IPR001375">
    <property type="entry name" value="Peptidase_S9_cat"/>
</dbReference>
<evidence type="ECO:0000256" key="1">
    <source>
        <dbReference type="ARBA" id="ARBA00022801"/>
    </source>
</evidence>
<dbReference type="SUPFAM" id="SSF82171">
    <property type="entry name" value="DPP6 N-terminal domain-like"/>
    <property type="match status" value="1"/>
</dbReference>
<dbReference type="RefSeq" id="WP_097530775.1">
    <property type="nucleotide sequence ID" value="NZ_NSLJ01000002.1"/>
</dbReference>
<dbReference type="Pfam" id="PF00326">
    <property type="entry name" value="Peptidase_S9"/>
    <property type="match status" value="1"/>
</dbReference>
<dbReference type="SUPFAM" id="SSF53474">
    <property type="entry name" value="alpha/beta-Hydrolases"/>
    <property type="match status" value="1"/>
</dbReference>
<organism evidence="4 5">
    <name type="scientific">Tannerella forsythia</name>
    <name type="common">Bacteroides forsythus</name>
    <dbReference type="NCBI Taxonomy" id="28112"/>
    <lineage>
        <taxon>Bacteria</taxon>
        <taxon>Pseudomonadati</taxon>
        <taxon>Bacteroidota</taxon>
        <taxon>Bacteroidia</taxon>
        <taxon>Bacteroidales</taxon>
        <taxon>Tannerellaceae</taxon>
        <taxon>Tannerella</taxon>
    </lineage>
</organism>
<reference evidence="4 5" key="1">
    <citation type="submission" date="2017-09" db="EMBL/GenBank/DDBJ databases">
        <title>Phase variable restriction modification systems are present in the genome sequences of periodontal pathogens Prevotella intermedia, Tannerella forsythia and Porphyromonas gingivalis.</title>
        <authorList>
            <person name="Haigh R.D."/>
            <person name="Crawford L."/>
            <person name="Ralph J."/>
            <person name="Wanford J."/>
            <person name="Vartoukian S.R."/>
            <person name="Hijazib K."/>
            <person name="Wade W."/>
            <person name="Oggioni M.R."/>
        </authorList>
    </citation>
    <scope>NUCLEOTIDE SEQUENCE [LARGE SCALE GENOMIC DNA]</scope>
    <source>
        <strain evidence="4 5">WW11663</strain>
    </source>
</reference>
<evidence type="ECO:0000313" key="4">
    <source>
        <dbReference type="EMBL" id="PDP44958.1"/>
    </source>
</evidence>
<feature type="domain" description="Peptidase S9 prolyl oligopeptidase catalytic" evidence="2">
    <location>
        <begin position="440"/>
        <end position="653"/>
    </location>
</feature>
<evidence type="ECO:0000313" key="5">
    <source>
        <dbReference type="Proteomes" id="UP000219259"/>
    </source>
</evidence>
<dbReference type="AlphaFoldDB" id="A0A2A6EBR0"/>
<dbReference type="PANTHER" id="PTHR42776:SF27">
    <property type="entry name" value="DIPEPTIDYL PEPTIDASE FAMILY MEMBER 6"/>
    <property type="match status" value="1"/>
</dbReference>
<dbReference type="PANTHER" id="PTHR42776">
    <property type="entry name" value="SERINE PEPTIDASE S9 FAMILY MEMBER"/>
    <property type="match status" value="1"/>
</dbReference>
<evidence type="ECO:0000259" key="2">
    <source>
        <dbReference type="Pfam" id="PF00326"/>
    </source>
</evidence>
<sequence length="665" mass="76589">MKTKRWIIMMLTMVCVASSAQHKRSDLLLKFQERHVDIAPFFEDFPYSQFSLSEDGEKLFFFKTSEQNKLQWLDLTKEKDFLKATDAVDLDFSKRNCWQPMYNEKDGYVYWIGDERNEEIINIYRCNLLAPGVEKLTDVPYIYAWDFSPDRTRIAYVARLAQNEKRLDELRMLDLRTGRDTLVCQDKPDFRYTWGDITWQPQGKGLMLLALKDADRTYANIIYVDTETKQTTVLTDPSKPGSYAGTSVMERWFSDDVCFFFSDQDGYKNLYRFDRRTMKTEQVTRFTSDIDDARFVTVGKKKYLFLLQSNPVETSLMLMDIATGKILYKHSSDLSLSIGAVQGDRVRLLANAASVVFRIIDARVGQKEMVLSEVLELSDELNAKLIHSDVERLSIPTFDVDPSTGKTRTLHAYLYKPKHPLPEGKELLMIESFYGGDNRYNAEYQIFNAAGITVLSPSPRGSTGFGRDFAAMNDKDLGGNEILDIIYCASYISEKRNIPSERIGVFGMSHGGYATMRLLTFPGEVNGHKGAFRFGFGIETAGFCDIIYQHTHSNIPDWTRLEAGDPQKEAARLIERSPLYHAANLTGPLLLLHGNHDNRVHVEGSRLMHRMLTHLKRPHRYVEFEGLGHGIKGIDNNRRFYRECFRFLDDVIGRDTSLYRWDTVR</sequence>
<gene>
    <name evidence="4" type="ORF">CLI86_01045</name>
</gene>
<dbReference type="Proteomes" id="UP000219259">
    <property type="component" value="Unassembled WGS sequence"/>
</dbReference>
<comment type="caution">
    <text evidence="4">The sequence shown here is derived from an EMBL/GenBank/DDBJ whole genome shotgun (WGS) entry which is preliminary data.</text>
</comment>
<proteinExistence type="predicted"/>
<dbReference type="Pfam" id="PF00930">
    <property type="entry name" value="DPPIV_N"/>
    <property type="match status" value="1"/>
</dbReference>
<dbReference type="Gene3D" id="3.40.50.1820">
    <property type="entry name" value="alpha/beta hydrolase"/>
    <property type="match status" value="1"/>
</dbReference>
<dbReference type="InterPro" id="IPR029058">
    <property type="entry name" value="AB_hydrolase_fold"/>
</dbReference>
<dbReference type="InterPro" id="IPR002469">
    <property type="entry name" value="Peptidase_S9B_N"/>
</dbReference>
<dbReference type="InterPro" id="IPR011042">
    <property type="entry name" value="6-blade_b-propeller_TolB-like"/>
</dbReference>
<protein>
    <submittedName>
        <fullName evidence="4">S9 family peptidase</fullName>
    </submittedName>
</protein>
<dbReference type="Gene3D" id="2.120.10.30">
    <property type="entry name" value="TolB, C-terminal domain"/>
    <property type="match status" value="1"/>
</dbReference>
<dbReference type="GO" id="GO:0004252">
    <property type="term" value="F:serine-type endopeptidase activity"/>
    <property type="evidence" value="ECO:0007669"/>
    <property type="project" value="TreeGrafter"/>
</dbReference>
<accession>A0A2A6EBR0</accession>
<feature type="domain" description="Dipeptidylpeptidase IV N-terminal" evidence="3">
    <location>
        <begin position="169"/>
        <end position="291"/>
    </location>
</feature>
<dbReference type="GO" id="GO:0006508">
    <property type="term" value="P:proteolysis"/>
    <property type="evidence" value="ECO:0007669"/>
    <property type="project" value="InterPro"/>
</dbReference>
<keyword evidence="1" id="KW-0378">Hydrolase</keyword>